<accession>A0A7L2R0W1</accession>
<dbReference type="EMBL" id="VYZR01103937">
    <property type="protein sequence ID" value="NXS01977.1"/>
    <property type="molecule type" value="Genomic_DNA"/>
</dbReference>
<feature type="domain" description="SAM" evidence="6">
    <location>
        <begin position="728"/>
        <end position="791"/>
    </location>
</feature>
<comment type="similarity">
    <text evidence="1">Belongs to the BicC family.</text>
</comment>
<dbReference type="Gene3D" id="1.10.150.50">
    <property type="entry name" value="Transcription Factor, Ets-1"/>
    <property type="match status" value="1"/>
</dbReference>
<evidence type="ECO:0000259" key="6">
    <source>
        <dbReference type="PROSITE" id="PS50105"/>
    </source>
</evidence>
<dbReference type="Proteomes" id="UP000570288">
    <property type="component" value="Unassembled WGS sequence"/>
</dbReference>
<feature type="compositionally biased region" description="Low complexity" evidence="5">
    <location>
        <begin position="648"/>
        <end position="657"/>
    </location>
</feature>
<dbReference type="SMART" id="SM00322">
    <property type="entry name" value="KH"/>
    <property type="match status" value="2"/>
</dbReference>
<dbReference type="InterPro" id="IPR047549">
    <property type="entry name" value="BICC1_KH-I_rpt1"/>
</dbReference>
<evidence type="ECO:0000256" key="1">
    <source>
        <dbReference type="ARBA" id="ARBA00007662"/>
    </source>
</evidence>
<dbReference type="CDD" id="cd09520">
    <property type="entry name" value="SAM_BICC1"/>
    <property type="match status" value="1"/>
</dbReference>
<evidence type="ECO:0000256" key="3">
    <source>
        <dbReference type="ARBA" id="ARBA00022737"/>
    </source>
</evidence>
<dbReference type="InterPro" id="IPR047554">
    <property type="entry name" value="BICC1_KH-I_rpt2"/>
</dbReference>
<dbReference type="OrthoDB" id="271862at2759"/>
<comment type="caution">
    <text evidence="7">The sequence shown here is derived from an EMBL/GenBank/DDBJ whole genome shotgun (WGS) entry which is preliminary data.</text>
</comment>
<dbReference type="PANTHER" id="PTHR10627:SF78">
    <property type="entry name" value="PROTEIN BICAUDAL C HOMOLOG 1"/>
    <property type="match status" value="1"/>
</dbReference>
<dbReference type="InterPro" id="IPR004087">
    <property type="entry name" value="KH_dom"/>
</dbReference>
<dbReference type="FunFam" id="1.10.150.50:FF:000025">
    <property type="entry name" value="Ankyrin repeat and sterile alpha motif domain-containing 6"/>
    <property type="match status" value="1"/>
</dbReference>
<dbReference type="CDD" id="cd22421">
    <property type="entry name" value="KH-I_BICC1_rpt2"/>
    <property type="match status" value="1"/>
</dbReference>
<evidence type="ECO:0000313" key="7">
    <source>
        <dbReference type="EMBL" id="NXS01977.1"/>
    </source>
</evidence>
<dbReference type="SMART" id="SM00454">
    <property type="entry name" value="SAM"/>
    <property type="match status" value="1"/>
</dbReference>
<dbReference type="GO" id="GO:0005737">
    <property type="term" value="C:cytoplasm"/>
    <property type="evidence" value="ECO:0007669"/>
    <property type="project" value="TreeGrafter"/>
</dbReference>
<dbReference type="InterPro" id="IPR037974">
    <property type="entry name" value="BICC1_SAM_dom"/>
</dbReference>
<dbReference type="PANTHER" id="PTHR10627">
    <property type="entry name" value="SCP160"/>
    <property type="match status" value="1"/>
</dbReference>
<keyword evidence="3" id="KW-0677">Repeat</keyword>
<feature type="compositionally biased region" description="Basic and acidic residues" evidence="5">
    <location>
        <begin position="546"/>
        <end position="559"/>
    </location>
</feature>
<dbReference type="Pfam" id="PF00013">
    <property type="entry name" value="KH_1"/>
    <property type="match status" value="2"/>
</dbReference>
<dbReference type="InterPro" id="IPR036612">
    <property type="entry name" value="KH_dom_type_1_sf"/>
</dbReference>
<keyword evidence="2" id="KW-0217">Developmental protein</keyword>
<dbReference type="InterPro" id="IPR054727">
    <property type="entry name" value="BICC1_KH"/>
</dbReference>
<organism evidence="7 8">
    <name type="scientific">Oxylabes madagascariensis</name>
    <name type="common">white-throated Oxylabes</name>
    <dbReference type="NCBI Taxonomy" id="98144"/>
    <lineage>
        <taxon>Eukaryota</taxon>
        <taxon>Metazoa</taxon>
        <taxon>Chordata</taxon>
        <taxon>Craniata</taxon>
        <taxon>Vertebrata</taxon>
        <taxon>Euteleostomi</taxon>
        <taxon>Archelosauria</taxon>
        <taxon>Archosauria</taxon>
        <taxon>Dinosauria</taxon>
        <taxon>Saurischia</taxon>
        <taxon>Theropoda</taxon>
        <taxon>Coelurosauria</taxon>
        <taxon>Aves</taxon>
        <taxon>Neognathae</taxon>
        <taxon>Neoaves</taxon>
        <taxon>Telluraves</taxon>
        <taxon>Australaves</taxon>
        <taxon>Passeriformes</taxon>
        <taxon>Sylvioidea</taxon>
        <taxon>Timaliidae</taxon>
        <taxon>Oxylabes</taxon>
    </lineage>
</organism>
<dbReference type="AlphaFoldDB" id="A0A7L2R0W1"/>
<dbReference type="SUPFAM" id="SSF54791">
    <property type="entry name" value="Eukaryotic type KH-domain (KH-domain type I)"/>
    <property type="match status" value="2"/>
</dbReference>
<keyword evidence="4" id="KW-0694">RNA-binding</keyword>
<feature type="region of interest" description="Disordered" evidence="5">
    <location>
        <begin position="642"/>
        <end position="677"/>
    </location>
</feature>
<evidence type="ECO:0000313" key="8">
    <source>
        <dbReference type="Proteomes" id="UP000570288"/>
    </source>
</evidence>
<dbReference type="PROSITE" id="PS50105">
    <property type="entry name" value="SAM_DOMAIN"/>
    <property type="match status" value="1"/>
</dbReference>
<proteinExistence type="inferred from homology"/>
<dbReference type="Gene3D" id="3.30.1370.10">
    <property type="entry name" value="K Homology domain, type 1"/>
    <property type="match status" value="3"/>
</dbReference>
<evidence type="ECO:0000256" key="2">
    <source>
        <dbReference type="ARBA" id="ARBA00022473"/>
    </source>
</evidence>
<dbReference type="Pfam" id="PF24234">
    <property type="entry name" value="KH_BICC1_1st"/>
    <property type="match status" value="1"/>
</dbReference>
<dbReference type="Pfam" id="PF22985">
    <property type="entry name" value="KH_BICC1"/>
    <property type="match status" value="1"/>
</dbReference>
<keyword evidence="8" id="KW-1185">Reference proteome</keyword>
<dbReference type="PROSITE" id="PS50084">
    <property type="entry name" value="KH_TYPE_1"/>
    <property type="match status" value="2"/>
</dbReference>
<feature type="region of interest" description="Disordered" evidence="5">
    <location>
        <begin position="536"/>
        <end position="575"/>
    </location>
</feature>
<sequence>IMEETNTQIAWPSKLKIGAKSKKDPHIKVSGKKENVKEAKEKIMSVLDTKSNRVTLKMDVSYTEHSHVIGKGGNNIKKVMEETGCHIHFPDSNRNNQAEKSNQVSIELLPLVLMFELPIAGILQPIPDPNSPTIQHVCQTYNISVSFKQRSRMYGATVIVRGSQNNTSAVKEGTAMLLEHLAGSLASAIPVSTQLDIAAQHHLFMMGRNGSNIKHIMQRTGAQIHFPDPKVLLTGFPFFCCCFLSLQSVIVKSVERNALNMYEARKCLLGLESSGVTIVSNPSTVSCPVGLSCPGLDILSSAGLGLTGLGLLGPTALSVNTSTAPNSLLNALNSSVSPLQSPSSGTPSPTLWATSLANTNTTGFSAIPHLMIPSTAQATLTSILLSGVPNYGQNTPSPPPGLTPVEVHVNGMQSESKKGSPSLNGHVKASNIKYAALSATSLGENVLSTNHSDGVRQKSAHGASEQVAAKANSEEGCNDAFVEVGMPRSPSHSANTSDLKQMMSSSKQACAKRQTVELLQGTKNSHLHTADRLLSEAELGAPESPVADKKAPGSERAAERAAAAQQNSERARLAPQPSFVNMQAFDYEQKKLLATKAMLKKPVVTEVRTPTNTWSGLGFSKSMPAETIKELRRANHVSYKPSMTTTYEGSSMSLSRSSSREHLGSGSESDNWRDRNGLGPTAHDFVSSIGSPKRKQNKSAEHYLSSSNYMDCISSLTGSNGCNLNSLFKGSDLPELFSKLGLGKYTDVFQQQEIDLQTFLTLTDQDLKELGITTFGARRKMLLAISELNKNRRKLFDPSNIRASFLEGGASGRLPRQYHSDIASVSGRW</sequence>
<dbReference type="InterPro" id="IPR001660">
    <property type="entry name" value="SAM"/>
</dbReference>
<reference evidence="7 8" key="1">
    <citation type="submission" date="2019-09" db="EMBL/GenBank/DDBJ databases">
        <title>Bird 10,000 Genomes (B10K) Project - Family phase.</title>
        <authorList>
            <person name="Zhang G."/>
        </authorList>
    </citation>
    <scope>NUCLEOTIDE SEQUENCE [LARGE SCALE GENOMIC DNA]</scope>
    <source>
        <strain evidence="7">B10K-DU-002-81</strain>
    </source>
</reference>
<feature type="non-terminal residue" evidence="7">
    <location>
        <position position="829"/>
    </location>
</feature>
<dbReference type="InterPro" id="IPR004088">
    <property type="entry name" value="KH_dom_type_1"/>
</dbReference>
<dbReference type="SUPFAM" id="SSF47769">
    <property type="entry name" value="SAM/Pointed domain"/>
    <property type="match status" value="1"/>
</dbReference>
<dbReference type="GO" id="GO:0003723">
    <property type="term" value="F:RNA binding"/>
    <property type="evidence" value="ECO:0007669"/>
    <property type="project" value="UniProtKB-UniRule"/>
</dbReference>
<gene>
    <name evidence="7" type="primary">Bicc1</name>
    <name evidence="7" type="ORF">OXYMAD_R01440</name>
</gene>
<feature type="non-terminal residue" evidence="7">
    <location>
        <position position="1"/>
    </location>
</feature>
<dbReference type="InterPro" id="IPR013761">
    <property type="entry name" value="SAM/pointed_sf"/>
</dbReference>
<dbReference type="Pfam" id="PF00536">
    <property type="entry name" value="SAM_1"/>
    <property type="match status" value="1"/>
</dbReference>
<name>A0A7L2R0W1_9PASS</name>
<evidence type="ECO:0000256" key="5">
    <source>
        <dbReference type="SAM" id="MobiDB-lite"/>
    </source>
</evidence>
<evidence type="ECO:0000256" key="4">
    <source>
        <dbReference type="PROSITE-ProRule" id="PRU00117"/>
    </source>
</evidence>
<protein>
    <submittedName>
        <fullName evidence="7">BICC1 protein</fullName>
    </submittedName>
</protein>